<reference evidence="8" key="1">
    <citation type="submission" date="2018-05" db="EMBL/GenBank/DDBJ databases">
        <authorList>
            <person name="Lanie J.A."/>
            <person name="Ng W.-L."/>
            <person name="Kazmierczak K.M."/>
            <person name="Andrzejewski T.M."/>
            <person name="Davidsen T.M."/>
            <person name="Wayne K.J."/>
            <person name="Tettelin H."/>
            <person name="Glass J.I."/>
            <person name="Rusch D."/>
            <person name="Podicherti R."/>
            <person name="Tsui H.-C.T."/>
            <person name="Winkler M.E."/>
        </authorList>
    </citation>
    <scope>NUCLEOTIDE SEQUENCE</scope>
</reference>
<organism evidence="8">
    <name type="scientific">marine metagenome</name>
    <dbReference type="NCBI Taxonomy" id="408172"/>
    <lineage>
        <taxon>unclassified sequences</taxon>
        <taxon>metagenomes</taxon>
        <taxon>ecological metagenomes</taxon>
    </lineage>
</organism>
<sequence>MGDVRNGIGRVAQRLGGGGVGLAVTLFVSLIVVIWAATGFYTTSPGEQAVLRMFGEAQDTPVIENGLHWWWPGPIGNKDIIRTDLVRRLELGFRGGDGVADTPEPVEAQMISGDLNIIDVQMVVQYDIKNLSNYLFKVDDPGEIAGTRRNIPAGRPDGRTLKDATEAALRLVVGQRSLAETLAEERVNLEQDTKVKLQEILDAYDTGLNIVSIELQRVEAPGEVQAAFNDVLQARQDKVTATNQAQAYENQVIPEARGRAEQIIQPAEAFKRARIERAQGEADQFLSILAQFNDRSITLENVLQDTDNADGDNDSTTGIGLSDVAMIVAPDVDSDGFDILVSAVTVLGAGECAFTANQVLTTDATETCKFSASFAAQTGDLTIGETFSIAYLGNEDLSVPQFVGAGPFSVRLSNKALDLDGDGDLSTGGDISVVDGPDGGAVAGVDISVSGFDPATNIVTLSVQSGEDLQAGDQFTVQYKNRENLAVPATSLVTQERLFLEAMEDILPGINKVIVSPEAESVLILGGGDGIVPVPLGPRAP</sequence>
<dbReference type="InterPro" id="IPR010201">
    <property type="entry name" value="HflK"/>
</dbReference>
<dbReference type="Pfam" id="PF01145">
    <property type="entry name" value="Band_7"/>
    <property type="match status" value="1"/>
</dbReference>
<feature type="domain" description="Band 7" evidence="7">
    <location>
        <begin position="38"/>
        <end position="232"/>
    </location>
</feature>
<comment type="similarity">
    <text evidence="2">Belongs to the band 7/mec-2 family. HflK subfamily.</text>
</comment>
<accession>A0A381SP60</accession>
<dbReference type="PANTHER" id="PTHR43327">
    <property type="entry name" value="STOMATIN-LIKE PROTEIN 2, MITOCHONDRIAL"/>
    <property type="match status" value="1"/>
</dbReference>
<evidence type="ECO:0000256" key="6">
    <source>
        <dbReference type="SAM" id="Phobius"/>
    </source>
</evidence>
<dbReference type="PANTHER" id="PTHR43327:SF2">
    <property type="entry name" value="MODULATOR OF FTSH PROTEASE HFLK"/>
    <property type="match status" value="1"/>
</dbReference>
<gene>
    <name evidence="8" type="ORF">METZ01_LOCUS58674</name>
</gene>
<comment type="subcellular location">
    <subcellularLocation>
        <location evidence="1">Membrane</location>
    </subcellularLocation>
</comment>
<dbReference type="SMART" id="SM00244">
    <property type="entry name" value="PHB"/>
    <property type="match status" value="1"/>
</dbReference>
<evidence type="ECO:0000259" key="7">
    <source>
        <dbReference type="SMART" id="SM00244"/>
    </source>
</evidence>
<evidence type="ECO:0000256" key="2">
    <source>
        <dbReference type="ARBA" id="ARBA00006971"/>
    </source>
</evidence>
<protein>
    <recommendedName>
        <fullName evidence="7">Band 7 domain-containing protein</fullName>
    </recommendedName>
</protein>
<dbReference type="GO" id="GO:0016020">
    <property type="term" value="C:membrane"/>
    <property type="evidence" value="ECO:0007669"/>
    <property type="project" value="UniProtKB-SubCell"/>
</dbReference>
<proteinExistence type="inferred from homology"/>
<dbReference type="CDD" id="cd03404">
    <property type="entry name" value="SPFH_HflK"/>
    <property type="match status" value="1"/>
</dbReference>
<keyword evidence="3 6" id="KW-0812">Transmembrane</keyword>
<dbReference type="InterPro" id="IPR001107">
    <property type="entry name" value="Band_7"/>
</dbReference>
<keyword evidence="4 6" id="KW-1133">Transmembrane helix</keyword>
<feature type="transmembrane region" description="Helical" evidence="6">
    <location>
        <begin position="20"/>
        <end position="41"/>
    </location>
</feature>
<dbReference type="InterPro" id="IPR036013">
    <property type="entry name" value="Band_7/SPFH_dom_sf"/>
</dbReference>
<dbReference type="InterPro" id="IPR050710">
    <property type="entry name" value="Band7/mec-2_domain"/>
</dbReference>
<evidence type="ECO:0000256" key="4">
    <source>
        <dbReference type="ARBA" id="ARBA00022989"/>
    </source>
</evidence>
<evidence type="ECO:0000256" key="1">
    <source>
        <dbReference type="ARBA" id="ARBA00004370"/>
    </source>
</evidence>
<name>A0A381SP60_9ZZZZ</name>
<dbReference type="NCBIfam" id="TIGR01933">
    <property type="entry name" value="hflK"/>
    <property type="match status" value="1"/>
</dbReference>
<evidence type="ECO:0000256" key="5">
    <source>
        <dbReference type="ARBA" id="ARBA00023136"/>
    </source>
</evidence>
<evidence type="ECO:0000256" key="3">
    <source>
        <dbReference type="ARBA" id="ARBA00022692"/>
    </source>
</evidence>
<evidence type="ECO:0000313" key="8">
    <source>
        <dbReference type="EMBL" id="SVA05820.1"/>
    </source>
</evidence>
<dbReference type="Gene3D" id="3.30.479.30">
    <property type="entry name" value="Band 7 domain"/>
    <property type="match status" value="1"/>
</dbReference>
<dbReference type="SUPFAM" id="SSF117892">
    <property type="entry name" value="Band 7/SPFH domain"/>
    <property type="match status" value="1"/>
</dbReference>
<dbReference type="EMBL" id="UINC01003379">
    <property type="protein sequence ID" value="SVA05820.1"/>
    <property type="molecule type" value="Genomic_DNA"/>
</dbReference>
<keyword evidence="5 6" id="KW-0472">Membrane</keyword>
<dbReference type="AlphaFoldDB" id="A0A381SP60"/>